<dbReference type="GO" id="GO:0016787">
    <property type="term" value="F:hydrolase activity"/>
    <property type="evidence" value="ECO:0007669"/>
    <property type="project" value="InterPro"/>
</dbReference>
<dbReference type="PANTHER" id="PTHR47396:SF1">
    <property type="entry name" value="ATP-DEPENDENT HELICASE IRC3-RELATED"/>
    <property type="match status" value="1"/>
</dbReference>
<organism evidence="3 4">
    <name type="scientific">Halogranum amylolyticum</name>
    <dbReference type="NCBI Taxonomy" id="660520"/>
    <lineage>
        <taxon>Archaea</taxon>
        <taxon>Methanobacteriati</taxon>
        <taxon>Methanobacteriota</taxon>
        <taxon>Stenosarchaea group</taxon>
        <taxon>Halobacteria</taxon>
        <taxon>Halobacteriales</taxon>
        <taxon>Haloferacaceae</taxon>
    </lineage>
</organism>
<dbReference type="PANTHER" id="PTHR47396">
    <property type="entry name" value="TYPE I RESTRICTION ENZYME ECOKI R PROTEIN"/>
    <property type="match status" value="1"/>
</dbReference>
<dbReference type="SMART" id="SM00487">
    <property type="entry name" value="DEXDc"/>
    <property type="match status" value="1"/>
</dbReference>
<dbReference type="RefSeq" id="WP_089828145.1">
    <property type="nucleotide sequence ID" value="NZ_FODV01000045.1"/>
</dbReference>
<protein>
    <submittedName>
        <fullName evidence="3">Superfamily II DNA or RNA helicase</fullName>
    </submittedName>
</protein>
<feature type="domain" description="Helicase ATP-binding" evidence="1">
    <location>
        <begin position="256"/>
        <end position="423"/>
    </location>
</feature>
<dbReference type="OrthoDB" id="6396at2157"/>
<reference evidence="4" key="1">
    <citation type="submission" date="2016-10" db="EMBL/GenBank/DDBJ databases">
        <authorList>
            <person name="Varghese N."/>
            <person name="Submissions S."/>
        </authorList>
    </citation>
    <scope>NUCLEOTIDE SEQUENCE [LARGE SCALE GENOMIC DNA]</scope>
    <source>
        <strain evidence="4">CGMCC 1.10121</strain>
    </source>
</reference>
<dbReference type="InterPro" id="IPR027417">
    <property type="entry name" value="P-loop_NTPase"/>
</dbReference>
<evidence type="ECO:0000259" key="1">
    <source>
        <dbReference type="PROSITE" id="PS51192"/>
    </source>
</evidence>
<keyword evidence="3" id="KW-0347">Helicase</keyword>
<name>A0A1H8WUT3_9EURY</name>
<dbReference type="GO" id="GO:0140097">
    <property type="term" value="F:catalytic activity, acting on DNA"/>
    <property type="evidence" value="ECO:0007669"/>
    <property type="project" value="UniProtKB-ARBA"/>
</dbReference>
<keyword evidence="4" id="KW-1185">Reference proteome</keyword>
<gene>
    <name evidence="3" type="ORF">SAMN04487948_1458</name>
</gene>
<dbReference type="PROSITE" id="PS51194">
    <property type="entry name" value="HELICASE_CTER"/>
    <property type="match status" value="1"/>
</dbReference>
<sequence>METTKIGLHSLDLPMVIETSDVDFAEEFYNPALRNATEYKRGVGYFSSEWFRFASRGLTGLAENEGVAKWLISPVLSEGDWEALQKGEKAKQDPALYAQLDEMVSDLEEDLETETLNTIAWMIADGLLNIKIVIPGGGLSGSFHDKWGIVTDENGDKLGFHGSQNDSRRGFNNYESYSVFIGWESDRDLKRIEQHEARFDAIWENDKQGVHAITLPDSIALDIVQLREPNDRPYNEPSNSQKLQSVYRWRHQEEALNVFLAEGSGILDMATGTGKTKTSKKIAIRLLRNNAVENIVVATYGNDLLNQWYDTLVREFDPTEIRLYRQHGGHKQMGSFFARDRDQLEALIITYDELADCIDADRNGKLEDCLLICDEVHNIGSPARRQALRGELDVFPYRLGLSATPMDAYDEDRNAFIRDEVGPIVYEFTLEDAIRRGILCELDYTPLTYELSDRDKEKQQEQFGKFAGLKKQNSSIPQSQLYIMLARVRKESTEKLPEFRRYLDEHPEVLEDCLIFVETKDYGEQVQELVHEHTRRYRTYYGEDDEQNLVDFSRGEIDTLVTSRAISEGIDIKSVRNIVLFTSPRSKGITIQRIGRALRTAPEDPDKRANIVDFVVESDIEEDTVKNEDEITPPDKERYEWLTDLSTVTKEEP</sequence>
<dbReference type="GO" id="GO:0003677">
    <property type="term" value="F:DNA binding"/>
    <property type="evidence" value="ECO:0007669"/>
    <property type="project" value="InterPro"/>
</dbReference>
<dbReference type="SMART" id="SM00490">
    <property type="entry name" value="HELICc"/>
    <property type="match status" value="1"/>
</dbReference>
<dbReference type="Gene3D" id="3.40.50.300">
    <property type="entry name" value="P-loop containing nucleotide triphosphate hydrolases"/>
    <property type="match status" value="2"/>
</dbReference>
<dbReference type="InterPro" id="IPR050742">
    <property type="entry name" value="Helicase_Restrict-Modif_Enz"/>
</dbReference>
<dbReference type="EMBL" id="FODV01000045">
    <property type="protein sequence ID" value="SEP31444.1"/>
    <property type="molecule type" value="Genomic_DNA"/>
</dbReference>
<dbReference type="Pfam" id="PF04851">
    <property type="entry name" value="ResIII"/>
    <property type="match status" value="1"/>
</dbReference>
<dbReference type="Proteomes" id="UP000199126">
    <property type="component" value="Unassembled WGS sequence"/>
</dbReference>
<dbReference type="GO" id="GO:0005829">
    <property type="term" value="C:cytosol"/>
    <property type="evidence" value="ECO:0007669"/>
    <property type="project" value="TreeGrafter"/>
</dbReference>
<evidence type="ECO:0000313" key="3">
    <source>
        <dbReference type="EMBL" id="SEP31444.1"/>
    </source>
</evidence>
<dbReference type="InterPro" id="IPR014001">
    <property type="entry name" value="Helicase_ATP-bd"/>
</dbReference>
<dbReference type="InterPro" id="IPR006935">
    <property type="entry name" value="Helicase/UvrB_N"/>
</dbReference>
<evidence type="ECO:0000313" key="4">
    <source>
        <dbReference type="Proteomes" id="UP000199126"/>
    </source>
</evidence>
<dbReference type="SUPFAM" id="SSF52540">
    <property type="entry name" value="P-loop containing nucleoside triphosphate hydrolases"/>
    <property type="match status" value="1"/>
</dbReference>
<keyword evidence="3" id="KW-0547">Nucleotide-binding</keyword>
<accession>A0A1H8WUT3</accession>
<dbReference type="Pfam" id="PF00271">
    <property type="entry name" value="Helicase_C"/>
    <property type="match status" value="1"/>
</dbReference>
<dbReference type="GO" id="GO:0005524">
    <property type="term" value="F:ATP binding"/>
    <property type="evidence" value="ECO:0007669"/>
    <property type="project" value="InterPro"/>
</dbReference>
<evidence type="ECO:0000259" key="2">
    <source>
        <dbReference type="PROSITE" id="PS51194"/>
    </source>
</evidence>
<dbReference type="PROSITE" id="PS51192">
    <property type="entry name" value="HELICASE_ATP_BIND_1"/>
    <property type="match status" value="1"/>
</dbReference>
<dbReference type="AlphaFoldDB" id="A0A1H8WUT3"/>
<dbReference type="CDD" id="cd09179">
    <property type="entry name" value="PLDc_N_DEXD_a"/>
    <property type="match status" value="1"/>
</dbReference>
<keyword evidence="3" id="KW-0378">Hydrolase</keyword>
<dbReference type="GO" id="GO:0004386">
    <property type="term" value="F:helicase activity"/>
    <property type="evidence" value="ECO:0007669"/>
    <property type="project" value="UniProtKB-KW"/>
</dbReference>
<keyword evidence="3" id="KW-0067">ATP-binding</keyword>
<dbReference type="InterPro" id="IPR001650">
    <property type="entry name" value="Helicase_C-like"/>
</dbReference>
<feature type="domain" description="Helicase C-terminal" evidence="2">
    <location>
        <begin position="502"/>
        <end position="653"/>
    </location>
</feature>
<proteinExistence type="predicted"/>
<dbReference type="CDD" id="cd18785">
    <property type="entry name" value="SF2_C"/>
    <property type="match status" value="1"/>
</dbReference>